<evidence type="ECO:0000256" key="4">
    <source>
        <dbReference type="ARBA" id="ARBA00022692"/>
    </source>
</evidence>
<evidence type="ECO:0000256" key="10">
    <source>
        <dbReference type="ARBA" id="ARBA00023303"/>
    </source>
</evidence>
<accession>A0AAV8USH6</accession>
<dbReference type="InterPro" id="IPR005821">
    <property type="entry name" value="Ion_trans_dom"/>
</dbReference>
<gene>
    <name evidence="12" type="ORF">NDN08_001046</name>
</gene>
<keyword evidence="13" id="KW-1185">Reference proteome</keyword>
<keyword evidence="9" id="KW-0472">Membrane</keyword>
<dbReference type="AlphaFoldDB" id="A0AAV8USH6"/>
<organism evidence="12 13">
    <name type="scientific">Rhodosorus marinus</name>
    <dbReference type="NCBI Taxonomy" id="101924"/>
    <lineage>
        <taxon>Eukaryota</taxon>
        <taxon>Rhodophyta</taxon>
        <taxon>Stylonematophyceae</taxon>
        <taxon>Stylonematales</taxon>
        <taxon>Stylonemataceae</taxon>
        <taxon>Rhodosorus</taxon>
    </lineage>
</organism>
<dbReference type="SUPFAM" id="SSF81324">
    <property type="entry name" value="Voltage-gated potassium channels"/>
    <property type="match status" value="1"/>
</dbReference>
<evidence type="ECO:0000313" key="13">
    <source>
        <dbReference type="Proteomes" id="UP001157974"/>
    </source>
</evidence>
<evidence type="ECO:0000256" key="8">
    <source>
        <dbReference type="ARBA" id="ARBA00023065"/>
    </source>
</evidence>
<proteinExistence type="predicted"/>
<dbReference type="PRINTS" id="PR00169">
    <property type="entry name" value="KCHANNEL"/>
</dbReference>
<dbReference type="EMBL" id="JAMWBK010000005">
    <property type="protein sequence ID" value="KAJ8904528.1"/>
    <property type="molecule type" value="Genomic_DNA"/>
</dbReference>
<dbReference type="GO" id="GO:0005249">
    <property type="term" value="F:voltage-gated potassium channel activity"/>
    <property type="evidence" value="ECO:0007669"/>
    <property type="project" value="InterPro"/>
</dbReference>
<keyword evidence="7" id="KW-1133">Transmembrane helix</keyword>
<evidence type="ECO:0000256" key="6">
    <source>
        <dbReference type="ARBA" id="ARBA00022958"/>
    </source>
</evidence>
<dbReference type="Pfam" id="PF00520">
    <property type="entry name" value="Ion_trans"/>
    <property type="match status" value="1"/>
</dbReference>
<dbReference type="Gene3D" id="1.10.287.70">
    <property type="match status" value="1"/>
</dbReference>
<keyword evidence="5" id="KW-0631">Potassium channel</keyword>
<evidence type="ECO:0000256" key="1">
    <source>
        <dbReference type="ARBA" id="ARBA00004141"/>
    </source>
</evidence>
<dbReference type="InterPro" id="IPR028325">
    <property type="entry name" value="VG_K_chnl"/>
</dbReference>
<evidence type="ECO:0000259" key="11">
    <source>
        <dbReference type="Pfam" id="PF00520"/>
    </source>
</evidence>
<keyword evidence="2" id="KW-0813">Transport</keyword>
<keyword evidence="4" id="KW-0812">Transmembrane</keyword>
<keyword evidence="10" id="KW-0407">Ion channel</keyword>
<evidence type="ECO:0000256" key="5">
    <source>
        <dbReference type="ARBA" id="ARBA00022826"/>
    </source>
</evidence>
<evidence type="ECO:0000256" key="2">
    <source>
        <dbReference type="ARBA" id="ARBA00022448"/>
    </source>
</evidence>
<dbReference type="GO" id="GO:0008076">
    <property type="term" value="C:voltage-gated potassium channel complex"/>
    <property type="evidence" value="ECO:0007669"/>
    <property type="project" value="InterPro"/>
</dbReference>
<dbReference type="PANTHER" id="PTHR11537:SF254">
    <property type="entry name" value="POTASSIUM VOLTAGE-GATED CHANNEL PROTEIN SHAB"/>
    <property type="match status" value="1"/>
</dbReference>
<dbReference type="Proteomes" id="UP001157974">
    <property type="component" value="Unassembled WGS sequence"/>
</dbReference>
<keyword evidence="6" id="KW-0630">Potassium</keyword>
<evidence type="ECO:0000256" key="3">
    <source>
        <dbReference type="ARBA" id="ARBA00022538"/>
    </source>
</evidence>
<dbReference type="PANTHER" id="PTHR11537">
    <property type="entry name" value="VOLTAGE-GATED POTASSIUM CHANNEL"/>
    <property type="match status" value="1"/>
</dbReference>
<feature type="domain" description="Ion transport" evidence="11">
    <location>
        <begin position="76"/>
        <end position="274"/>
    </location>
</feature>
<evidence type="ECO:0000313" key="12">
    <source>
        <dbReference type="EMBL" id="KAJ8904528.1"/>
    </source>
</evidence>
<comment type="caution">
    <text evidence="12">The sequence shown here is derived from an EMBL/GenBank/DDBJ whole genome shotgun (WGS) entry which is preliminary data.</text>
</comment>
<dbReference type="GO" id="GO:0001508">
    <property type="term" value="P:action potential"/>
    <property type="evidence" value="ECO:0007669"/>
    <property type="project" value="TreeGrafter"/>
</dbReference>
<name>A0AAV8USH6_9RHOD</name>
<keyword evidence="8" id="KW-0406">Ion transport</keyword>
<sequence length="332" mass="37157">MGIPAGFVFGTVILNGRRRSDVSRRRHRPARSRVVSAIVKDQNESFDADAIFADEFSTEKKLPYQELIGNIVNAPATDAFVSMLVLAQCVCFAVASIPIDVFLRQALEVLDVSITGVFVFEYFLRWYSGGGLRPRYLAKKIMIIDLLAILPPFLSMATDYNLQFVRLLRVVRIFRLQRVLQKKEFYRLFGIKSAVSETNLRIAEVMVTVFSILYVSSGFLYEAEVEVNGAIDNFFDAFYFMVVTLTTVGFGDITPVTPLGKLVVSCSIITGILYIPYQFGRLAEAVLGDMGMIEMMGKARNTEKIECLSCGTKIHPSDSSYCRICGSRLRSS</sequence>
<evidence type="ECO:0000256" key="9">
    <source>
        <dbReference type="ARBA" id="ARBA00023136"/>
    </source>
</evidence>
<evidence type="ECO:0000256" key="7">
    <source>
        <dbReference type="ARBA" id="ARBA00022989"/>
    </source>
</evidence>
<keyword evidence="3" id="KW-0633">Potassium transport</keyword>
<protein>
    <recommendedName>
        <fullName evidence="11">Ion transport domain-containing protein</fullName>
    </recommendedName>
</protein>
<reference evidence="12 13" key="1">
    <citation type="journal article" date="2023" name="Nat. Commun.">
        <title>Origin of minicircular mitochondrial genomes in red algae.</title>
        <authorList>
            <person name="Lee Y."/>
            <person name="Cho C.H."/>
            <person name="Lee Y.M."/>
            <person name="Park S.I."/>
            <person name="Yang J.H."/>
            <person name="West J.A."/>
            <person name="Bhattacharya D."/>
            <person name="Yoon H.S."/>
        </authorList>
    </citation>
    <scope>NUCLEOTIDE SEQUENCE [LARGE SCALE GENOMIC DNA]</scope>
    <source>
        <strain evidence="12 13">CCMP1338</strain>
        <tissue evidence="12">Whole cell</tissue>
    </source>
</reference>
<comment type="subcellular location">
    <subcellularLocation>
        <location evidence="1">Membrane</location>
        <topology evidence="1">Multi-pass membrane protein</topology>
    </subcellularLocation>
</comment>